<dbReference type="InterPro" id="IPR014719">
    <property type="entry name" value="Ribosomal_bL12_C/ClpS-like"/>
</dbReference>
<accession>A0AAN9VTQ1</accession>
<dbReference type="Gene3D" id="3.30.1390.10">
    <property type="match status" value="1"/>
</dbReference>
<protein>
    <recommendedName>
        <fullName evidence="8">Mitochondrial ribosomal protein L12</fullName>
    </recommendedName>
</protein>
<dbReference type="Gene3D" id="1.20.5.710">
    <property type="entry name" value="Single helix bin"/>
    <property type="match status" value="1"/>
</dbReference>
<sequence length="185" mass="20099">MHSLRHFVRSSVRYTRRISNATTLRQEAAVAASTTTVTPLQTPAPDAPNKPLSPKIEQLVSSITNLNLLEVSELSQALKKRLNLPDAPVMAMGAMPSFGAAPAEEEEAAPKTVKTSFTVKLEKYDEKQKIALIKELKNLMEGMNLVQAKKFVESAPAVIKADIGKDEAEKLKDALTKVGAECSID</sequence>
<dbReference type="GO" id="GO:0006412">
    <property type="term" value="P:translation"/>
    <property type="evidence" value="ECO:0007669"/>
    <property type="project" value="InterPro"/>
</dbReference>
<dbReference type="Pfam" id="PF16320">
    <property type="entry name" value="Ribosomal_L12_N"/>
    <property type="match status" value="1"/>
</dbReference>
<evidence type="ECO:0008006" key="8">
    <source>
        <dbReference type="Google" id="ProtNLM"/>
    </source>
</evidence>
<dbReference type="InterPro" id="IPR013823">
    <property type="entry name" value="Ribosomal_bL12_C"/>
</dbReference>
<reference evidence="6 7" key="1">
    <citation type="submission" date="2024-03" db="EMBL/GenBank/DDBJ databases">
        <title>The genome assembly and annotation of the cricket Gryllus longicercus Weissman &amp; Gray.</title>
        <authorList>
            <person name="Szrajer S."/>
            <person name="Gray D."/>
            <person name="Ylla G."/>
        </authorList>
    </citation>
    <scope>NUCLEOTIDE SEQUENCE [LARGE SCALE GENOMIC DNA]</scope>
    <source>
        <strain evidence="6">DAG 2021-001</strain>
        <tissue evidence="6">Whole body minus gut</tissue>
    </source>
</reference>
<dbReference type="InterPro" id="IPR008932">
    <property type="entry name" value="Ribosomal_bL12_oligo"/>
</dbReference>
<keyword evidence="7" id="KW-1185">Reference proteome</keyword>
<name>A0AAN9VTQ1_9ORTH</name>
<dbReference type="InterPro" id="IPR000206">
    <property type="entry name" value="Ribosomal_bL12"/>
</dbReference>
<feature type="domain" description="Large ribosomal subunit protein bL12 oligomerization" evidence="5">
    <location>
        <begin position="55"/>
        <end position="101"/>
    </location>
</feature>
<evidence type="ECO:0000256" key="3">
    <source>
        <dbReference type="ARBA" id="ARBA00023274"/>
    </source>
</evidence>
<dbReference type="PANTHER" id="PTHR45987">
    <property type="entry name" value="39S RIBOSOMAL PROTEIN L12"/>
    <property type="match status" value="1"/>
</dbReference>
<keyword evidence="3" id="KW-0687">Ribonucleoprotein</keyword>
<dbReference type="GO" id="GO:0003729">
    <property type="term" value="F:mRNA binding"/>
    <property type="evidence" value="ECO:0007669"/>
    <property type="project" value="TreeGrafter"/>
</dbReference>
<keyword evidence="2" id="KW-0689">Ribosomal protein</keyword>
<evidence type="ECO:0000259" key="4">
    <source>
        <dbReference type="Pfam" id="PF00542"/>
    </source>
</evidence>
<dbReference type="Pfam" id="PF00542">
    <property type="entry name" value="Ribosomal_L12"/>
    <property type="match status" value="1"/>
</dbReference>
<dbReference type="PANTHER" id="PTHR45987:SF4">
    <property type="entry name" value="LARGE RIBOSOMAL SUBUNIT PROTEIN BL12M"/>
    <property type="match status" value="1"/>
</dbReference>
<comment type="similarity">
    <text evidence="1">Belongs to the bacterial ribosomal protein bL12 family.</text>
</comment>
<dbReference type="EMBL" id="JAZDUA010000072">
    <property type="protein sequence ID" value="KAK7869601.1"/>
    <property type="molecule type" value="Genomic_DNA"/>
</dbReference>
<dbReference type="SUPFAM" id="SSF54736">
    <property type="entry name" value="ClpS-like"/>
    <property type="match status" value="1"/>
</dbReference>
<evidence type="ECO:0000256" key="1">
    <source>
        <dbReference type="ARBA" id="ARBA00007197"/>
    </source>
</evidence>
<feature type="domain" description="Large ribosomal subunit protein bL12 C-terminal" evidence="4">
    <location>
        <begin position="117"/>
        <end position="184"/>
    </location>
</feature>
<dbReference type="FunFam" id="3.30.1390.10:FF:000001">
    <property type="entry name" value="50S ribosomal protein L7/L12"/>
    <property type="match status" value="1"/>
</dbReference>
<gene>
    <name evidence="6" type="ORF">R5R35_003388</name>
</gene>
<dbReference type="SUPFAM" id="SSF48300">
    <property type="entry name" value="Ribosomal protein L7/12, oligomerisation (N-terminal) domain"/>
    <property type="match status" value="1"/>
</dbReference>
<dbReference type="AlphaFoldDB" id="A0AAN9VTQ1"/>
<comment type="caution">
    <text evidence="6">The sequence shown here is derived from an EMBL/GenBank/DDBJ whole genome shotgun (WGS) entry which is preliminary data.</text>
</comment>
<dbReference type="GO" id="GO:0003735">
    <property type="term" value="F:structural constituent of ribosome"/>
    <property type="evidence" value="ECO:0007669"/>
    <property type="project" value="InterPro"/>
</dbReference>
<organism evidence="6 7">
    <name type="scientific">Gryllus longicercus</name>
    <dbReference type="NCBI Taxonomy" id="2509291"/>
    <lineage>
        <taxon>Eukaryota</taxon>
        <taxon>Metazoa</taxon>
        <taxon>Ecdysozoa</taxon>
        <taxon>Arthropoda</taxon>
        <taxon>Hexapoda</taxon>
        <taxon>Insecta</taxon>
        <taxon>Pterygota</taxon>
        <taxon>Neoptera</taxon>
        <taxon>Polyneoptera</taxon>
        <taxon>Orthoptera</taxon>
        <taxon>Ensifera</taxon>
        <taxon>Gryllidea</taxon>
        <taxon>Grylloidea</taxon>
        <taxon>Gryllidae</taxon>
        <taxon>Gryllinae</taxon>
        <taxon>Gryllus</taxon>
    </lineage>
</organism>
<evidence type="ECO:0000313" key="6">
    <source>
        <dbReference type="EMBL" id="KAK7869601.1"/>
    </source>
</evidence>
<dbReference type="InterPro" id="IPR036235">
    <property type="entry name" value="Ribosomal_bL12_oligo_N_sf"/>
</dbReference>
<evidence type="ECO:0000256" key="2">
    <source>
        <dbReference type="ARBA" id="ARBA00022980"/>
    </source>
</evidence>
<evidence type="ECO:0000259" key="5">
    <source>
        <dbReference type="Pfam" id="PF16320"/>
    </source>
</evidence>
<dbReference type="GO" id="GO:0005762">
    <property type="term" value="C:mitochondrial large ribosomal subunit"/>
    <property type="evidence" value="ECO:0007669"/>
    <property type="project" value="TreeGrafter"/>
</dbReference>
<dbReference type="Proteomes" id="UP001378592">
    <property type="component" value="Unassembled WGS sequence"/>
</dbReference>
<proteinExistence type="inferred from homology"/>
<evidence type="ECO:0000313" key="7">
    <source>
        <dbReference type="Proteomes" id="UP001378592"/>
    </source>
</evidence>